<comment type="caution">
    <text evidence="2">The sequence shown here is derived from an EMBL/GenBank/DDBJ whole genome shotgun (WGS) entry which is preliminary data.</text>
</comment>
<dbReference type="Proteomes" id="UP000651085">
    <property type="component" value="Unassembled WGS sequence"/>
</dbReference>
<dbReference type="EMBL" id="JACRTF010000001">
    <property type="protein sequence ID" value="MBC8592198.1"/>
    <property type="molecule type" value="Genomic_DNA"/>
</dbReference>
<feature type="chain" id="PRO_5037573685" evidence="1">
    <location>
        <begin position="24"/>
        <end position="2066"/>
    </location>
</feature>
<evidence type="ECO:0000256" key="1">
    <source>
        <dbReference type="SAM" id="SignalP"/>
    </source>
</evidence>
<proteinExistence type="predicted"/>
<dbReference type="Gene3D" id="2.160.20.110">
    <property type="match status" value="5"/>
</dbReference>
<accession>A0A926IPZ0</accession>
<sequence length="2066" mass="220589">MKKITSFLGMLLACLWLPLSILAMDYSTQSVATVPKSAKLSPKTLQEQPILRLSKNGKFIKEETSTTVKKLPLKAALVSSVNEITGDYVQTYKTLLNPGADGGRSVTIEAVDGNPNNIEFINFYDTGVNVMATVDFTTKTITIPNQQIIETPALGKLDIAFVEVGDDGLPKPNRTKDIEGVINDDGSISITSWWGIFQISTNSYVGCFYQTEFQRANATMSQTRLVTTNSPFTEEELTYSVIAEQTSPNILTVVNFGNYGMTVELELKRDQKAVIGRQLVRNANNGDNYYTNAITYDPSTGRITGYADAIATEKATDNRSMAWKNWTMTNSSSYLAIITEGKLTVPFDISYPTISVSDFEGEGTEKSPYLIKSIDQLVLLGDKVNDVKQSDYNSTDADGKKYNRAFTGKYFRLENDIDMAGYRFTPIGQDWFHHFDGIFDGNNHTIKNINVSTGGAGYAALFGRAGESSVIKNLNAEDPVIRASNYYAAAIAGWSDGIIDNCHVLNADVQNSERATAGLAGVVKTITNSSVTNSSIIGLVGNVAGLASEVDELIQNCSATETNVIAYSSGALNSPAGGLTALLYYAKAENCFFSGTVDCQSLNAKALCVGGITGNCYQGIITKCFSVGTILGCNDTNTAVGGIAGSLTGELNDSYSIGSVQAKASKRVGGLTGFVSSYTDAEKVQKQSVVTGCYTSTQIFADTYQYNLETEARETLGMIQDGSTPIIDNIYFDKQMSNFGSKYTKISGIETADLTKVSGIAGLNASVWSFTEGQYPRLKGLDDNEAAKMGASVIGLASGNSLGKISKDAILKPLGNTQYSLYKDKKYGTEGYSSSIDDGKIKIKDSFGTDTLVVKNGNVSFAYFIKIVPVSFEGDGTELNPFLLKNKDDLIELGNMTNIKMQPFTDTYFKLANDIDMEYTTEFDGISSVYNNNDCQFSGNIDGDGHTISRMLIDRVLWKIRPEDTEDGLGTPDNMNSRSNGGFIGRLAAGGVIKNITFAADCKFEFWATAGTFAGENYGLVDNCKNYADVRGYSNNIGGIVGYVRKDGKVTNCYNAGNIYCGYNTVGGITGINYGFVESCANAGNVEVKQISMFQKMQRMIKTAGGITGSSTGGVIRNCVNAGTIYSWGERAGGIAGIYSKVIMADVSGHNDMYNAVNFGSVSADGEDKNTISAIAGEGGTQGIIQNNYWDAQISMLNAISNVDMEGMNGVETSVLVSGTALEGFDVSIWDFTKGQYPVLKQFANEDKMTKARKVVVTMKPGVTAKDMNQNAKLTLVDGLTWSLEENKEFAIGGSTLYSPEEVEELTIDNLIADFGDYVKKIEIKRVPDVPLAGSGTEEDPYLISSPTDWNNLSDYIDIIAESFEGKFFQLTADIDFADTEFKMLAAEGVTPLQASLDGNNKKISNIKLTTTNAGQAAIRILGESGSISNLTMAGEVTSSYASTGGFTAAVYGKLVNCVSEINVTSSKDKGTSGFGQLYATARLTDVINKGTISGTGNDIAGIAAKAAEGVELIRCGNEGKIICNANQISYVAGLIAESEPIMMEECYNKGNVETIDIDKTKYVAGLIAYANASNSRKHTMTLTRCYNEGNIVGSAAVAGLIANANASGTTITNPLIFEGCYNTGDITARPTTTQASSGAPTAGLVAFYTAGSKFTNCWNSGTISTTNINTGGIVAYYKNAPNEDSPVVISNCYNTGKIESDGNHIGGIIGYSTDYTITENCYNTAELKGSFGIGGICGYLNGVTSTLKSCWNSGQVATSTNRGGGLVGLGNKGVVESSFNVGDITSLSTEIGTDKTSGYGIGGLAGEGTAVFTDCYNMGLVTGANQVGGLVGVSRSGHTQIFCCYNAGKIVALSDECGALIGVDLSDGAYWNDENKVENSYFVTDYGTYHNNTVGTATTIAELAKIDIGNGWTSGDDYTLPIPKTQISEPYALINAVTIAFAEGDSENSVTKDFFVGTPEGVVWTSSVANISFSGFNAMFDDKECVDKATLTATAGELARMFEINCNKLSGIGDVIDGKIVVKEVYYNTYGIEVPKPASYDGVLYMVVRTYNDGTTNTSKFFNVK</sequence>
<gene>
    <name evidence="2" type="ORF">H8744_02870</name>
</gene>
<reference evidence="2" key="1">
    <citation type="submission" date="2020-08" db="EMBL/GenBank/DDBJ databases">
        <title>Genome public.</title>
        <authorList>
            <person name="Liu C."/>
            <person name="Sun Q."/>
        </authorList>
    </citation>
    <scope>NUCLEOTIDE SEQUENCE</scope>
    <source>
        <strain evidence="2">N12</strain>
    </source>
</reference>
<name>A0A926IPZ0_9BACT</name>
<organism evidence="2 3">
    <name type="scientific">Jilunia laotingensis</name>
    <dbReference type="NCBI Taxonomy" id="2763675"/>
    <lineage>
        <taxon>Bacteria</taxon>
        <taxon>Pseudomonadati</taxon>
        <taxon>Bacteroidota</taxon>
        <taxon>Bacteroidia</taxon>
        <taxon>Bacteroidales</taxon>
        <taxon>Bacteroidaceae</taxon>
        <taxon>Jilunia</taxon>
    </lineage>
</organism>
<protein>
    <submittedName>
        <fullName evidence="2">Uncharacterized protein</fullName>
    </submittedName>
</protein>
<evidence type="ECO:0000313" key="2">
    <source>
        <dbReference type="EMBL" id="MBC8592198.1"/>
    </source>
</evidence>
<keyword evidence="1" id="KW-0732">Signal</keyword>
<keyword evidence="3" id="KW-1185">Reference proteome</keyword>
<evidence type="ECO:0000313" key="3">
    <source>
        <dbReference type="Proteomes" id="UP000651085"/>
    </source>
</evidence>
<dbReference type="RefSeq" id="WP_262433413.1">
    <property type="nucleotide sequence ID" value="NZ_JACRTF010000001.1"/>
</dbReference>
<feature type="signal peptide" evidence="1">
    <location>
        <begin position="1"/>
        <end position="23"/>
    </location>
</feature>